<dbReference type="Gene3D" id="2.40.50.120">
    <property type="match status" value="1"/>
</dbReference>
<evidence type="ECO:0000259" key="11">
    <source>
        <dbReference type="PROSITE" id="PS50189"/>
    </source>
</evidence>
<keyword evidence="4" id="KW-0483">Metalloprotease inhibitor</keyword>
<dbReference type="SUPFAM" id="SSF50242">
    <property type="entry name" value="TIMP-like"/>
    <property type="match status" value="1"/>
</dbReference>
<organism evidence="12">
    <name type="scientific">Culicoides sonorensis</name>
    <name type="common">Biting midge</name>
    <dbReference type="NCBI Taxonomy" id="179676"/>
    <lineage>
        <taxon>Eukaryota</taxon>
        <taxon>Metazoa</taxon>
        <taxon>Ecdysozoa</taxon>
        <taxon>Arthropoda</taxon>
        <taxon>Hexapoda</taxon>
        <taxon>Insecta</taxon>
        <taxon>Pterygota</taxon>
        <taxon>Neoptera</taxon>
        <taxon>Endopterygota</taxon>
        <taxon>Diptera</taxon>
        <taxon>Nematocera</taxon>
        <taxon>Chironomoidea</taxon>
        <taxon>Ceratopogonidae</taxon>
        <taxon>Ceratopogoninae</taxon>
        <taxon>Culicoides</taxon>
        <taxon>Monoculicoides</taxon>
    </lineage>
</organism>
<evidence type="ECO:0000256" key="3">
    <source>
        <dbReference type="ARBA" id="ARBA00022525"/>
    </source>
</evidence>
<feature type="disulfide bond" evidence="9">
    <location>
        <begin position="40"/>
        <end position="142"/>
    </location>
</feature>
<dbReference type="VEuPathDB" id="VectorBase:CSON012492"/>
<reference evidence="12" key="1">
    <citation type="submission" date="2018-04" db="EMBL/GenBank/DDBJ databases">
        <authorList>
            <person name="Go L.Y."/>
            <person name="Mitchell J.A."/>
        </authorList>
    </citation>
    <scope>NUCLEOTIDE SEQUENCE</scope>
    <source>
        <tissue evidence="12">Whole organism</tissue>
    </source>
</reference>
<reference evidence="13" key="2">
    <citation type="submission" date="2018-07" db="EMBL/GenBank/DDBJ databases">
        <authorList>
            <person name="Quirk P.G."/>
            <person name="Krulwich T.A."/>
        </authorList>
    </citation>
    <scope>NUCLEOTIDE SEQUENCE</scope>
</reference>
<dbReference type="CDD" id="cd03577">
    <property type="entry name" value="NTR_TIMP_like"/>
    <property type="match status" value="1"/>
</dbReference>
<keyword evidence="10" id="KW-0732">Signal</keyword>
<dbReference type="AlphaFoldDB" id="A0A336KMC7"/>
<dbReference type="Gene3D" id="3.90.370.10">
    <property type="entry name" value="Tissue inhibitor of metalloproteinase-1. Chain B, domain 1"/>
    <property type="match status" value="1"/>
</dbReference>
<dbReference type="InterPro" id="IPR001134">
    <property type="entry name" value="Netrin_domain"/>
</dbReference>
<evidence type="ECO:0000256" key="6">
    <source>
        <dbReference type="ARBA" id="ARBA00023157"/>
    </source>
</evidence>
<keyword evidence="3" id="KW-0964">Secreted</keyword>
<evidence type="ECO:0000256" key="7">
    <source>
        <dbReference type="ARBA" id="ARBA00023215"/>
    </source>
</evidence>
<dbReference type="GO" id="GO:0046872">
    <property type="term" value="F:metal ion binding"/>
    <property type="evidence" value="ECO:0007669"/>
    <property type="project" value="UniProtKB-KW"/>
</dbReference>
<dbReference type="PANTHER" id="PTHR11844">
    <property type="entry name" value="METALLOPROTEASE INHIBITOR"/>
    <property type="match status" value="1"/>
</dbReference>
<gene>
    <name evidence="12" type="primary">CSON012492</name>
</gene>
<dbReference type="GO" id="GO:0002020">
    <property type="term" value="F:protease binding"/>
    <property type="evidence" value="ECO:0007669"/>
    <property type="project" value="TreeGrafter"/>
</dbReference>
<dbReference type="PROSITE" id="PS50189">
    <property type="entry name" value="NTR"/>
    <property type="match status" value="1"/>
</dbReference>
<keyword evidence="8" id="KW-0862">Zinc</keyword>
<feature type="disulfide bond" evidence="9">
    <location>
        <begin position="30"/>
        <end position="117"/>
    </location>
</feature>
<feature type="disulfide bond" evidence="9">
    <location>
        <begin position="28"/>
        <end position="95"/>
    </location>
</feature>
<dbReference type="GO" id="GO:0005615">
    <property type="term" value="C:extracellular space"/>
    <property type="evidence" value="ECO:0007669"/>
    <property type="project" value="TreeGrafter"/>
</dbReference>
<name>A0A336KMC7_CULSO</name>
<dbReference type="InterPro" id="IPR001820">
    <property type="entry name" value="TIMP"/>
</dbReference>
<comment type="similarity">
    <text evidence="2">Belongs to the protease inhibitor I35 (TIMP) family.</text>
</comment>
<evidence type="ECO:0000256" key="5">
    <source>
        <dbReference type="ARBA" id="ARBA00022690"/>
    </source>
</evidence>
<evidence type="ECO:0000256" key="10">
    <source>
        <dbReference type="SAM" id="SignalP"/>
    </source>
</evidence>
<dbReference type="OMA" id="CECKIST"/>
<keyword evidence="7" id="KW-0481">Metalloenzyme inhibitor</keyword>
<dbReference type="EMBL" id="UFQS01000596">
    <property type="protein sequence ID" value="SSX05222.1"/>
    <property type="molecule type" value="Genomic_DNA"/>
</dbReference>
<evidence type="ECO:0000256" key="4">
    <source>
        <dbReference type="ARBA" id="ARBA00022608"/>
    </source>
</evidence>
<accession>A0A336KMC7</accession>
<keyword evidence="6 9" id="KW-1015">Disulfide bond</keyword>
<evidence type="ECO:0000313" key="13">
    <source>
        <dbReference type="EMBL" id="SSX25583.1"/>
    </source>
</evidence>
<dbReference type="Pfam" id="PF00965">
    <property type="entry name" value="TIMP"/>
    <property type="match status" value="1"/>
</dbReference>
<feature type="chain" id="PRO_5033342712" evidence="10">
    <location>
        <begin position="28"/>
        <end position="210"/>
    </location>
</feature>
<evidence type="ECO:0000256" key="2">
    <source>
        <dbReference type="ARBA" id="ARBA00011027"/>
    </source>
</evidence>
<feature type="binding site" evidence="8">
    <location>
        <position position="28"/>
    </location>
    <ligand>
        <name>Zn(2+)</name>
        <dbReference type="ChEBI" id="CHEBI:29105"/>
        <note>ligand shared with metalloproteinase partner</note>
    </ligand>
</feature>
<dbReference type="InterPro" id="IPR008993">
    <property type="entry name" value="TIMP-like_OB-fold"/>
</dbReference>
<evidence type="ECO:0000256" key="1">
    <source>
        <dbReference type="ARBA" id="ARBA00004613"/>
    </source>
</evidence>
<protein>
    <submittedName>
        <fullName evidence="12">CSON012492 protein</fullName>
    </submittedName>
</protein>
<dbReference type="SMART" id="SM00206">
    <property type="entry name" value="NTR"/>
    <property type="match status" value="1"/>
</dbReference>
<feature type="domain" description="NTR" evidence="11">
    <location>
        <begin position="28"/>
        <end position="142"/>
    </location>
</feature>
<evidence type="ECO:0000313" key="12">
    <source>
        <dbReference type="EMBL" id="SSX05222.1"/>
    </source>
</evidence>
<comment type="subcellular location">
    <subcellularLocation>
        <location evidence="1">Secreted</location>
    </subcellularLocation>
</comment>
<dbReference type="GO" id="GO:0008191">
    <property type="term" value="F:metalloendopeptidase inhibitor activity"/>
    <property type="evidence" value="ECO:0007669"/>
    <property type="project" value="InterPro"/>
</dbReference>
<dbReference type="InterPro" id="IPR027465">
    <property type="entry name" value="TIMP_C"/>
</dbReference>
<feature type="disulfide bond" evidence="9">
    <location>
        <begin position="144"/>
        <end position="195"/>
    </location>
</feature>
<dbReference type="GO" id="GO:0051045">
    <property type="term" value="P:negative regulation of membrane protein ectodomain proteolysis"/>
    <property type="evidence" value="ECO:0007669"/>
    <property type="project" value="TreeGrafter"/>
</dbReference>
<feature type="signal peptide" evidence="10">
    <location>
        <begin position="1"/>
        <end position="27"/>
    </location>
</feature>
<dbReference type="EMBL" id="UFQT01000596">
    <property type="protein sequence ID" value="SSX25583.1"/>
    <property type="molecule type" value="Genomic_DNA"/>
</dbReference>
<evidence type="ECO:0000256" key="8">
    <source>
        <dbReference type="PIRSR" id="PIRSR601820-1"/>
    </source>
</evidence>
<sequence>MWSTKRLVSITLATVLALYLSISTVDACSCMPSHPQDQYCNADFVIVARILSRRAVQNQRFVYKIDIRKEYKMSEKARHYLKHGRIFSAGNDGMCGIDFNLGELYLIVGSSPNVGICNYVKQYSKMTLVEKRGVAGGYKKGCECKINYGYNNLFESRNRIGGCDWKGPWNECETDFGVCVPSRGYRDANNKPTKCHWRRSNPYMACIHAP</sequence>
<dbReference type="GO" id="GO:0031012">
    <property type="term" value="C:extracellular matrix"/>
    <property type="evidence" value="ECO:0007669"/>
    <property type="project" value="TreeGrafter"/>
</dbReference>
<proteinExistence type="inferred from homology"/>
<keyword evidence="5" id="KW-0646">Protease inhibitor</keyword>
<keyword evidence="8" id="KW-0479">Metal-binding</keyword>
<dbReference type="PANTHER" id="PTHR11844:SF33">
    <property type="entry name" value="TISSUE INHIBITOR OF METALLOPROTEINASE"/>
    <property type="match status" value="1"/>
</dbReference>
<evidence type="ECO:0000256" key="9">
    <source>
        <dbReference type="PIRSR" id="PIRSR601820-3"/>
    </source>
</evidence>